<feature type="region of interest" description="Disordered" evidence="1">
    <location>
        <begin position="35"/>
        <end position="55"/>
    </location>
</feature>
<evidence type="ECO:0000313" key="2">
    <source>
        <dbReference type="EMBL" id="MBR7833615.1"/>
    </source>
</evidence>
<protein>
    <submittedName>
        <fullName evidence="2">Transposase</fullName>
    </submittedName>
</protein>
<name>A0A941EJF2_9ACTN</name>
<comment type="caution">
    <text evidence="2">The sequence shown here is derived from an EMBL/GenBank/DDBJ whole genome shotgun (WGS) entry which is preliminary data.</text>
</comment>
<keyword evidence="3" id="KW-1185">Reference proteome</keyword>
<proteinExistence type="predicted"/>
<evidence type="ECO:0000313" key="3">
    <source>
        <dbReference type="Proteomes" id="UP000675781"/>
    </source>
</evidence>
<dbReference type="Proteomes" id="UP000675781">
    <property type="component" value="Unassembled WGS sequence"/>
</dbReference>
<dbReference type="EMBL" id="JAGSOG010000035">
    <property type="protein sequence ID" value="MBR7833615.1"/>
    <property type="molecule type" value="Genomic_DNA"/>
</dbReference>
<reference evidence="2" key="1">
    <citation type="submission" date="2021-04" db="EMBL/GenBank/DDBJ databases">
        <title>Genome based classification of Actinospica acidithermotolerans sp. nov., an actinobacterium isolated from an Indonesian hot spring.</title>
        <authorList>
            <person name="Kusuma A.B."/>
            <person name="Putra K.E."/>
            <person name="Nafisah S."/>
            <person name="Loh J."/>
            <person name="Nouioui I."/>
            <person name="Goodfellow M."/>
        </authorList>
    </citation>
    <scope>NUCLEOTIDE SEQUENCE</scope>
    <source>
        <strain evidence="2">CSCA 57</strain>
    </source>
</reference>
<dbReference type="AlphaFoldDB" id="A0A941EJF2"/>
<gene>
    <name evidence="2" type="ORF">KDL01_10085</name>
</gene>
<evidence type="ECO:0000256" key="1">
    <source>
        <dbReference type="SAM" id="MobiDB-lite"/>
    </source>
</evidence>
<accession>A0A941EJF2</accession>
<organism evidence="2 3">
    <name type="scientific">Actinospica durhamensis</name>
    <dbReference type="NCBI Taxonomy" id="1508375"/>
    <lineage>
        <taxon>Bacteria</taxon>
        <taxon>Bacillati</taxon>
        <taxon>Actinomycetota</taxon>
        <taxon>Actinomycetes</taxon>
        <taxon>Catenulisporales</taxon>
        <taxon>Actinospicaceae</taxon>
        <taxon>Actinospica</taxon>
    </lineage>
</organism>
<sequence length="100" mass="11266">MPERYGPWSTVAGRFRVWARQGVFQRLMDGLIAEAATSSPHSPPPTWPREGSCRQPRRGAETEWLTVFVEHAQAVDVLLAEVPSTAVRHARRMEASKLNQ</sequence>